<feature type="region of interest" description="Disordered" evidence="1">
    <location>
        <begin position="21"/>
        <end position="96"/>
    </location>
</feature>
<keyword evidence="3" id="KW-1185">Reference proteome</keyword>
<feature type="compositionally biased region" description="Low complexity" evidence="1">
    <location>
        <begin position="24"/>
        <end position="40"/>
    </location>
</feature>
<proteinExistence type="predicted"/>
<evidence type="ECO:0000256" key="1">
    <source>
        <dbReference type="SAM" id="MobiDB-lite"/>
    </source>
</evidence>
<name>A0A6A4VQ68_AMPAM</name>
<accession>A0A6A4VQ68</accession>
<evidence type="ECO:0000313" key="3">
    <source>
        <dbReference type="Proteomes" id="UP000440578"/>
    </source>
</evidence>
<gene>
    <name evidence="2" type="ORF">FJT64_009696</name>
</gene>
<protein>
    <submittedName>
        <fullName evidence="2">Uncharacterized protein</fullName>
    </submittedName>
</protein>
<sequence length="175" mass="19362">MFTARVGQARQVCRLDRSVPRSTQLFRRGPGQGGPLQRLPDSGGRWHWTQRPAPGPEHGHRGAGRGSGHPFQDQLPENRQHVPDPRGGGVFRQRAHPSRLLLGRRRIDVPGEQLQPHGARLLPAHRPQQLKTGYNWIVPDGCGFNPGGGGFNRIKSEEAGLKLSKIDGNGINRRK</sequence>
<evidence type="ECO:0000313" key="2">
    <source>
        <dbReference type="EMBL" id="KAF0292298.1"/>
    </source>
</evidence>
<comment type="caution">
    <text evidence="2">The sequence shown here is derived from an EMBL/GenBank/DDBJ whole genome shotgun (WGS) entry which is preliminary data.</text>
</comment>
<dbReference type="AlphaFoldDB" id="A0A6A4VQ68"/>
<reference evidence="2 3" key="1">
    <citation type="submission" date="2019-07" db="EMBL/GenBank/DDBJ databases">
        <title>Draft genome assembly of a fouling barnacle, Amphibalanus amphitrite (Darwin, 1854): The first reference genome for Thecostraca.</title>
        <authorList>
            <person name="Kim W."/>
        </authorList>
    </citation>
    <scope>NUCLEOTIDE SEQUENCE [LARGE SCALE GENOMIC DNA]</scope>
    <source>
        <strain evidence="2">SNU_AA5</strain>
        <tissue evidence="2">Soma without cirri and trophi</tissue>
    </source>
</reference>
<dbReference type="Proteomes" id="UP000440578">
    <property type="component" value="Unassembled WGS sequence"/>
</dbReference>
<dbReference type="EMBL" id="VIIS01001823">
    <property type="protein sequence ID" value="KAF0292298.1"/>
    <property type="molecule type" value="Genomic_DNA"/>
</dbReference>
<organism evidence="2 3">
    <name type="scientific">Amphibalanus amphitrite</name>
    <name type="common">Striped barnacle</name>
    <name type="synonym">Balanus amphitrite</name>
    <dbReference type="NCBI Taxonomy" id="1232801"/>
    <lineage>
        <taxon>Eukaryota</taxon>
        <taxon>Metazoa</taxon>
        <taxon>Ecdysozoa</taxon>
        <taxon>Arthropoda</taxon>
        <taxon>Crustacea</taxon>
        <taxon>Multicrustacea</taxon>
        <taxon>Cirripedia</taxon>
        <taxon>Thoracica</taxon>
        <taxon>Thoracicalcarea</taxon>
        <taxon>Balanomorpha</taxon>
        <taxon>Balanoidea</taxon>
        <taxon>Balanidae</taxon>
        <taxon>Amphibalaninae</taxon>
        <taxon>Amphibalanus</taxon>
    </lineage>
</organism>